<feature type="domain" description="23S rRNA (guanine(745)-N(1))-methyltransferase N-terminal" evidence="4">
    <location>
        <begin position="4"/>
        <end position="27"/>
    </location>
</feature>
<dbReference type="Pfam" id="PF13649">
    <property type="entry name" value="Methyltransf_25"/>
    <property type="match status" value="1"/>
</dbReference>
<gene>
    <name evidence="5" type="ORF">J34TS1_58800</name>
</gene>
<evidence type="ECO:0000259" key="4">
    <source>
        <dbReference type="Pfam" id="PF21302"/>
    </source>
</evidence>
<dbReference type="InterPro" id="IPR029063">
    <property type="entry name" value="SAM-dependent_MTases_sf"/>
</dbReference>
<feature type="binding site" evidence="1">
    <location>
        <position position="9"/>
    </location>
    <ligand>
        <name>Zn(2+)</name>
        <dbReference type="ChEBI" id="CHEBI:29105"/>
    </ligand>
</feature>
<dbReference type="AlphaFoldDB" id="A0A920CU99"/>
<evidence type="ECO:0000256" key="1">
    <source>
        <dbReference type="PIRSR" id="PIRSR018249-1"/>
    </source>
</evidence>
<reference evidence="5 6" key="1">
    <citation type="submission" date="2021-03" db="EMBL/GenBank/DDBJ databases">
        <title>Antimicrobial resistance genes in bacteria isolated from Japanese honey, and their potential for conferring macrolide and lincosamide resistance in the American foulbrood pathogen Paenibacillus larvae.</title>
        <authorList>
            <person name="Okamoto M."/>
            <person name="Kumagai M."/>
            <person name="Kanamori H."/>
            <person name="Takamatsu D."/>
        </authorList>
    </citation>
    <scope>NUCLEOTIDE SEQUENCE [LARGE SCALE GENOMIC DNA]</scope>
    <source>
        <strain evidence="5 6">J34TS1</strain>
    </source>
</reference>
<dbReference type="PANTHER" id="PTHR43460:SF1">
    <property type="entry name" value="METHYLTRANSFERASE TYPE 11 DOMAIN-CONTAINING PROTEIN"/>
    <property type="match status" value="1"/>
</dbReference>
<dbReference type="SUPFAM" id="SSF53335">
    <property type="entry name" value="S-adenosyl-L-methionine-dependent methyltransferases"/>
    <property type="match status" value="1"/>
</dbReference>
<dbReference type="InterPro" id="IPR016718">
    <property type="entry name" value="rRNA_m1G-MeTrfase_A_prd"/>
</dbReference>
<dbReference type="InterPro" id="IPR041698">
    <property type="entry name" value="Methyltransf_25"/>
</dbReference>
<keyword evidence="1" id="KW-0479">Metal-binding</keyword>
<name>A0A920CU99_9BACL</name>
<sequence>MKGKQGLVCSANHGFDLSKDGYLHLLPNAKPTKYDKRLFEARRLIHASGYFSPLLEALVSGIAKSRPWPLSGTSPLSMLDAGCGEGSQLAFLRDKLSGPWGQEVLAVGADLAKAGIMTAAKGSSQIIWCVADLARSPFQDRTFDIIFNILSPSNYGEFQRLLMPNGLLVKVVPGPQYLQEFRQLLHGNGAPRRQAAFEETAALFAKHFPKMNPERVRYEKELPQRHLQAMLEMTPLSWHAPEEDKQLLLARQSLKLTFDFYILWAEK</sequence>
<feature type="binding site" evidence="2">
    <location>
        <position position="51"/>
    </location>
    <ligand>
        <name>S-adenosyl-L-methionine</name>
        <dbReference type="ChEBI" id="CHEBI:59789"/>
    </ligand>
</feature>
<comment type="caution">
    <text evidence="5">The sequence shown here is derived from an EMBL/GenBank/DDBJ whole genome shotgun (WGS) entry which is preliminary data.</text>
</comment>
<dbReference type="GO" id="GO:0008168">
    <property type="term" value="F:methyltransferase activity"/>
    <property type="evidence" value="ECO:0007669"/>
    <property type="project" value="InterPro"/>
</dbReference>
<evidence type="ECO:0000259" key="3">
    <source>
        <dbReference type="Pfam" id="PF13649"/>
    </source>
</evidence>
<dbReference type="Pfam" id="PF21302">
    <property type="entry name" value="Zn_ribbon_RlmA"/>
    <property type="match status" value="1"/>
</dbReference>
<feature type="binding site" evidence="1">
    <location>
        <position position="13"/>
    </location>
    <ligand>
        <name>Zn(2+)</name>
        <dbReference type="ChEBI" id="CHEBI:29105"/>
    </ligand>
</feature>
<evidence type="ECO:0000256" key="2">
    <source>
        <dbReference type="PIRSR" id="PIRSR018249-2"/>
    </source>
</evidence>
<dbReference type="EMBL" id="BORT01000044">
    <property type="protein sequence ID" value="GIO51115.1"/>
    <property type="molecule type" value="Genomic_DNA"/>
</dbReference>
<protein>
    <recommendedName>
        <fullName evidence="7">Methyltransferase domain-containing protein</fullName>
    </recommendedName>
</protein>
<feature type="domain" description="Methyltransferase" evidence="3">
    <location>
        <begin position="79"/>
        <end position="150"/>
    </location>
</feature>
<feature type="binding site" evidence="2">
    <location>
        <begin position="85"/>
        <end position="86"/>
    </location>
    <ligand>
        <name>S-adenosyl-L-methionine</name>
        <dbReference type="ChEBI" id="CHEBI:59789"/>
    </ligand>
</feature>
<accession>A0A920CU99</accession>
<dbReference type="Proteomes" id="UP000682811">
    <property type="component" value="Unassembled WGS sequence"/>
</dbReference>
<dbReference type="PANTHER" id="PTHR43460">
    <property type="entry name" value="METHYLTRANSFERASE"/>
    <property type="match status" value="1"/>
</dbReference>
<evidence type="ECO:0008006" key="7">
    <source>
        <dbReference type="Google" id="ProtNLM"/>
    </source>
</evidence>
<dbReference type="CDD" id="cd02440">
    <property type="entry name" value="AdoMet_MTases"/>
    <property type="match status" value="1"/>
</dbReference>
<keyword evidence="1" id="KW-0862">Zinc</keyword>
<feature type="binding site" evidence="2">
    <location>
        <position position="177"/>
    </location>
    <ligand>
        <name>S-adenosyl-L-methionine</name>
        <dbReference type="ChEBI" id="CHEBI:59789"/>
    </ligand>
</feature>
<evidence type="ECO:0000313" key="5">
    <source>
        <dbReference type="EMBL" id="GIO51115.1"/>
    </source>
</evidence>
<dbReference type="InterPro" id="IPR052939">
    <property type="entry name" value="23S_rRNA_MeTrnsfrase_RlmA"/>
</dbReference>
<dbReference type="Gene3D" id="3.40.50.150">
    <property type="entry name" value="Vaccinia Virus protein VP39"/>
    <property type="match status" value="1"/>
</dbReference>
<dbReference type="InterPro" id="IPR048647">
    <property type="entry name" value="RlmA_N"/>
</dbReference>
<keyword evidence="6" id="KW-1185">Reference proteome</keyword>
<proteinExistence type="predicted"/>
<dbReference type="GO" id="GO:0046872">
    <property type="term" value="F:metal ion binding"/>
    <property type="evidence" value="ECO:0007669"/>
    <property type="project" value="UniProtKB-KW"/>
</dbReference>
<keyword evidence="2" id="KW-0949">S-adenosyl-L-methionine</keyword>
<organism evidence="5 6">
    <name type="scientific">Paenibacillus azoreducens</name>
    <dbReference type="NCBI Taxonomy" id="116718"/>
    <lineage>
        <taxon>Bacteria</taxon>
        <taxon>Bacillati</taxon>
        <taxon>Bacillota</taxon>
        <taxon>Bacilli</taxon>
        <taxon>Bacillales</taxon>
        <taxon>Paenibacillaceae</taxon>
        <taxon>Paenibacillus</taxon>
    </lineage>
</organism>
<evidence type="ECO:0000313" key="6">
    <source>
        <dbReference type="Proteomes" id="UP000682811"/>
    </source>
</evidence>
<dbReference type="PIRSF" id="PIRSF018249">
    <property type="entry name" value="MyrA_prd"/>
    <property type="match status" value="1"/>
</dbReference>